<name>A0A835IMV6_9MAGN</name>
<dbReference type="EMBL" id="JADFTS010000002">
    <property type="protein sequence ID" value="KAF9620114.1"/>
    <property type="molecule type" value="Genomic_DNA"/>
</dbReference>
<dbReference type="Proteomes" id="UP000631114">
    <property type="component" value="Unassembled WGS sequence"/>
</dbReference>
<evidence type="ECO:0000256" key="1">
    <source>
        <dbReference type="SAM" id="MobiDB-lite"/>
    </source>
</evidence>
<evidence type="ECO:0000313" key="2">
    <source>
        <dbReference type="EMBL" id="KAF9620114.1"/>
    </source>
</evidence>
<gene>
    <name evidence="2" type="ORF">IFM89_010764</name>
</gene>
<organism evidence="2 3">
    <name type="scientific">Coptis chinensis</name>
    <dbReference type="NCBI Taxonomy" id="261450"/>
    <lineage>
        <taxon>Eukaryota</taxon>
        <taxon>Viridiplantae</taxon>
        <taxon>Streptophyta</taxon>
        <taxon>Embryophyta</taxon>
        <taxon>Tracheophyta</taxon>
        <taxon>Spermatophyta</taxon>
        <taxon>Magnoliopsida</taxon>
        <taxon>Ranunculales</taxon>
        <taxon>Ranunculaceae</taxon>
        <taxon>Coptidoideae</taxon>
        <taxon>Coptis</taxon>
    </lineage>
</organism>
<feature type="region of interest" description="Disordered" evidence="1">
    <location>
        <begin position="1"/>
        <end position="21"/>
    </location>
</feature>
<keyword evidence="3" id="KW-1185">Reference proteome</keyword>
<comment type="caution">
    <text evidence="2">The sequence shown here is derived from an EMBL/GenBank/DDBJ whole genome shotgun (WGS) entry which is preliminary data.</text>
</comment>
<reference evidence="2 3" key="1">
    <citation type="submission" date="2020-10" db="EMBL/GenBank/DDBJ databases">
        <title>The Coptis chinensis genome and diversification of protoberbering-type alkaloids.</title>
        <authorList>
            <person name="Wang B."/>
            <person name="Shu S."/>
            <person name="Song C."/>
            <person name="Liu Y."/>
        </authorList>
    </citation>
    <scope>NUCLEOTIDE SEQUENCE [LARGE SCALE GENOMIC DNA]</scope>
    <source>
        <strain evidence="2">HL-2020</strain>
        <tissue evidence="2">Leaf</tissue>
    </source>
</reference>
<sequence>MEPAAHNEMGRPTGQRFTAQGGATAIESRQASLFDKQNLEISNVWCVCLSWYKYGQYRKKEFPDRNVDLYASYIVESLSR</sequence>
<evidence type="ECO:0000313" key="3">
    <source>
        <dbReference type="Proteomes" id="UP000631114"/>
    </source>
</evidence>
<dbReference type="AlphaFoldDB" id="A0A835IMV6"/>
<proteinExistence type="predicted"/>
<protein>
    <submittedName>
        <fullName evidence="2">Uncharacterized protein</fullName>
    </submittedName>
</protein>
<accession>A0A835IMV6</accession>